<protein>
    <submittedName>
        <fullName evidence="2">Uncharacterized protein</fullName>
    </submittedName>
</protein>
<reference evidence="2" key="1">
    <citation type="submission" date="2021-02" db="EMBL/GenBank/DDBJ databases">
        <authorList>
            <person name="Dougan E. K."/>
            <person name="Rhodes N."/>
            <person name="Thang M."/>
            <person name="Chan C."/>
        </authorList>
    </citation>
    <scope>NUCLEOTIDE SEQUENCE</scope>
</reference>
<organism evidence="2 3">
    <name type="scientific">Symbiodinium natans</name>
    <dbReference type="NCBI Taxonomy" id="878477"/>
    <lineage>
        <taxon>Eukaryota</taxon>
        <taxon>Sar</taxon>
        <taxon>Alveolata</taxon>
        <taxon>Dinophyceae</taxon>
        <taxon>Suessiales</taxon>
        <taxon>Symbiodiniaceae</taxon>
        <taxon>Symbiodinium</taxon>
    </lineage>
</organism>
<evidence type="ECO:0000313" key="2">
    <source>
        <dbReference type="EMBL" id="CAE7442834.1"/>
    </source>
</evidence>
<sequence>MMGGSIGSSRDDVPEEQPSLPIRRQSVFLSTRGEVGSSGKLGLSTRGEVGSSGKFARRKQKQPFELQSMWLTETEFDKDVWTPGDAGQLLKLYRDTPHRIARLCAVLSPLNSADRHRMQNHVAMAIGWAPPTAAPIHFVALAN</sequence>
<name>A0A812RHW9_9DINO</name>
<comment type="caution">
    <text evidence="2">The sequence shown here is derived from an EMBL/GenBank/DDBJ whole genome shotgun (WGS) entry which is preliminary data.</text>
</comment>
<dbReference type="EMBL" id="CAJNDS010002345">
    <property type="protein sequence ID" value="CAE7442834.1"/>
    <property type="molecule type" value="Genomic_DNA"/>
</dbReference>
<accession>A0A812RHW9</accession>
<proteinExistence type="predicted"/>
<gene>
    <name evidence="2" type="ORF">SNAT2548_LOCUS24081</name>
</gene>
<keyword evidence="3" id="KW-1185">Reference proteome</keyword>
<evidence type="ECO:0000256" key="1">
    <source>
        <dbReference type="SAM" id="MobiDB-lite"/>
    </source>
</evidence>
<dbReference type="AlphaFoldDB" id="A0A812RHW9"/>
<dbReference type="Proteomes" id="UP000604046">
    <property type="component" value="Unassembled WGS sequence"/>
</dbReference>
<feature type="region of interest" description="Disordered" evidence="1">
    <location>
        <begin position="1"/>
        <end position="60"/>
    </location>
</feature>
<evidence type="ECO:0000313" key="3">
    <source>
        <dbReference type="Proteomes" id="UP000604046"/>
    </source>
</evidence>